<dbReference type="GO" id="GO:0032259">
    <property type="term" value="P:methylation"/>
    <property type="evidence" value="ECO:0007669"/>
    <property type="project" value="UniProtKB-KW"/>
</dbReference>
<evidence type="ECO:0000259" key="8">
    <source>
        <dbReference type="Pfam" id="PF22528"/>
    </source>
</evidence>
<dbReference type="EC" id="2.1.1.319" evidence="1"/>
<dbReference type="InParanoid" id="C5KK98"/>
<dbReference type="RefSeq" id="XP_002783214.1">
    <property type="nucleotide sequence ID" value="XM_002783168.1"/>
</dbReference>
<evidence type="ECO:0000313" key="9">
    <source>
        <dbReference type="EMBL" id="EER15010.1"/>
    </source>
</evidence>
<sequence length="340" mass="38129">MRDPLSRLQNHDYYYNSYGKLEIHQEMLGDQVRTDAYRRAILDNAHLFQGKTVLDVGSGTGILSMFAAQAGAEHVYGVEFSEIVEVARAVAAANGFGDRITYIEGEVEEVELPVDKVDIIVSEWMGYCLLYEAMLDSVLYARDKWLTSEGFMLPDRACLYVAGISAWEDVDLRKHSWDNMGGIRMSCVREELSTEPVVTDLAVDKVCTSTACALELDLFSCTSADLAFVAQIRLPSIRRDIVTGLVLWFDVSFTFGYDPSAMAYSMSTGPDSTSTHWRQTVLYFDDFCPLAHGEYGSKDVLLCTLGMRKSPRNPRDLDIKVVYGSVASAGEEYTKMYRMR</sequence>
<dbReference type="OrthoDB" id="7848332at2759"/>
<evidence type="ECO:0000256" key="1">
    <source>
        <dbReference type="ARBA" id="ARBA00011925"/>
    </source>
</evidence>
<dbReference type="PANTHER" id="PTHR11006">
    <property type="entry name" value="PROTEIN ARGININE N-METHYLTRANSFERASE"/>
    <property type="match status" value="1"/>
</dbReference>
<accession>C5KK98</accession>
<proteinExistence type="predicted"/>
<dbReference type="InterPro" id="IPR041698">
    <property type="entry name" value="Methyltransf_25"/>
</dbReference>
<reference evidence="9 10" key="1">
    <citation type="submission" date="2008-07" db="EMBL/GenBank/DDBJ databases">
        <authorList>
            <person name="El-Sayed N."/>
            <person name="Caler E."/>
            <person name="Inman J."/>
            <person name="Amedeo P."/>
            <person name="Hass B."/>
            <person name="Wortman J."/>
        </authorList>
    </citation>
    <scope>NUCLEOTIDE SEQUENCE [LARGE SCALE GENOMIC DNA]</scope>
    <source>
        <strain evidence="10">ATCC 50983 / TXsc</strain>
    </source>
</reference>
<evidence type="ECO:0000313" key="10">
    <source>
        <dbReference type="Proteomes" id="UP000007800"/>
    </source>
</evidence>
<evidence type="ECO:0000256" key="2">
    <source>
        <dbReference type="ARBA" id="ARBA00022603"/>
    </source>
</evidence>
<feature type="domain" description="Protein arginine N-methyltransferase" evidence="8">
    <location>
        <begin position="155"/>
        <end position="323"/>
    </location>
</feature>
<comment type="catalytic activity">
    <reaction evidence="5">
        <text>L-arginyl-[protein] + S-adenosyl-L-methionine = N(omega)-methyl-L-arginyl-[protein] + S-adenosyl-L-homocysteine + H(+)</text>
        <dbReference type="Rhea" id="RHEA:48100"/>
        <dbReference type="Rhea" id="RHEA-COMP:10532"/>
        <dbReference type="Rhea" id="RHEA-COMP:11990"/>
        <dbReference type="ChEBI" id="CHEBI:15378"/>
        <dbReference type="ChEBI" id="CHEBI:29965"/>
        <dbReference type="ChEBI" id="CHEBI:57856"/>
        <dbReference type="ChEBI" id="CHEBI:59789"/>
        <dbReference type="ChEBI" id="CHEBI:65280"/>
    </reaction>
    <physiologicalReaction direction="left-to-right" evidence="5">
        <dbReference type="Rhea" id="RHEA:48101"/>
    </physiologicalReaction>
</comment>
<dbReference type="GO" id="GO:0035242">
    <property type="term" value="F:protein-arginine omega-N asymmetric methyltransferase activity"/>
    <property type="evidence" value="ECO:0007669"/>
    <property type="project" value="UniProtKB-EC"/>
</dbReference>
<dbReference type="Pfam" id="PF22528">
    <property type="entry name" value="PRMT_C"/>
    <property type="match status" value="1"/>
</dbReference>
<keyword evidence="4 6" id="KW-0949">S-adenosyl-L-methionine</keyword>
<evidence type="ECO:0000256" key="6">
    <source>
        <dbReference type="PROSITE-ProRule" id="PRU01015"/>
    </source>
</evidence>
<dbReference type="Proteomes" id="UP000007800">
    <property type="component" value="Unassembled WGS sequence"/>
</dbReference>
<dbReference type="OMA" id="QRNDHIH"/>
<keyword evidence="2 6" id="KW-0489">Methyltransferase</keyword>
<dbReference type="GeneID" id="9061894"/>
<feature type="domain" description="Methyltransferase" evidence="7">
    <location>
        <begin position="53"/>
        <end position="138"/>
    </location>
</feature>
<dbReference type="FunCoup" id="C5KK98">
    <property type="interactions" value="621"/>
</dbReference>
<name>C5KK98_PERM5</name>
<keyword evidence="10" id="KW-1185">Reference proteome</keyword>
<dbReference type="EMBL" id="GG673688">
    <property type="protein sequence ID" value="EER15010.1"/>
    <property type="molecule type" value="Genomic_DNA"/>
</dbReference>
<protein>
    <recommendedName>
        <fullName evidence="1">type I protein arginine methyltransferase</fullName>
        <ecNumber evidence="1">2.1.1.319</ecNumber>
    </recommendedName>
</protein>
<dbReference type="GO" id="GO:0042054">
    <property type="term" value="F:histone methyltransferase activity"/>
    <property type="evidence" value="ECO:0007669"/>
    <property type="project" value="TreeGrafter"/>
</dbReference>
<gene>
    <name evidence="9" type="ORF">Pmar_PMAR023333</name>
</gene>
<dbReference type="GO" id="GO:0005634">
    <property type="term" value="C:nucleus"/>
    <property type="evidence" value="ECO:0007669"/>
    <property type="project" value="TreeGrafter"/>
</dbReference>
<evidence type="ECO:0000256" key="5">
    <source>
        <dbReference type="ARBA" id="ARBA00049303"/>
    </source>
</evidence>
<dbReference type="InterPro" id="IPR025799">
    <property type="entry name" value="Arg_MeTrfase"/>
</dbReference>
<dbReference type="FunFam" id="3.40.50.150:FF:000003">
    <property type="entry name" value="Blast:Protein arginine N-methyltransferase 1"/>
    <property type="match status" value="1"/>
</dbReference>
<dbReference type="Gene3D" id="3.40.50.150">
    <property type="entry name" value="Vaccinia Virus protein VP39"/>
    <property type="match status" value="1"/>
</dbReference>
<dbReference type="PROSITE" id="PS51678">
    <property type="entry name" value="SAM_MT_PRMT"/>
    <property type="match status" value="1"/>
</dbReference>
<dbReference type="AlphaFoldDB" id="C5KK98"/>
<dbReference type="InterPro" id="IPR055135">
    <property type="entry name" value="PRMT_dom"/>
</dbReference>
<dbReference type="Gene3D" id="2.70.160.11">
    <property type="entry name" value="Hnrnp arginine n-methyltransferase1"/>
    <property type="match status" value="1"/>
</dbReference>
<evidence type="ECO:0000259" key="7">
    <source>
        <dbReference type="Pfam" id="PF13649"/>
    </source>
</evidence>
<evidence type="ECO:0000256" key="4">
    <source>
        <dbReference type="ARBA" id="ARBA00022691"/>
    </source>
</evidence>
<dbReference type="CDD" id="cd02440">
    <property type="entry name" value="AdoMet_MTases"/>
    <property type="match status" value="1"/>
</dbReference>
<dbReference type="InterPro" id="IPR029063">
    <property type="entry name" value="SAM-dependent_MTases_sf"/>
</dbReference>
<dbReference type="PANTHER" id="PTHR11006:SF53">
    <property type="entry name" value="PROTEIN ARGININE N-METHYLTRANSFERASE 3"/>
    <property type="match status" value="1"/>
</dbReference>
<organism evidence="10">
    <name type="scientific">Perkinsus marinus (strain ATCC 50983 / TXsc)</name>
    <dbReference type="NCBI Taxonomy" id="423536"/>
    <lineage>
        <taxon>Eukaryota</taxon>
        <taxon>Sar</taxon>
        <taxon>Alveolata</taxon>
        <taxon>Perkinsozoa</taxon>
        <taxon>Perkinsea</taxon>
        <taxon>Perkinsida</taxon>
        <taxon>Perkinsidae</taxon>
        <taxon>Perkinsus</taxon>
    </lineage>
</organism>
<dbReference type="Pfam" id="PF13649">
    <property type="entry name" value="Methyltransf_25"/>
    <property type="match status" value="1"/>
</dbReference>
<keyword evidence="3 6" id="KW-0808">Transferase</keyword>
<evidence type="ECO:0000256" key="3">
    <source>
        <dbReference type="ARBA" id="ARBA00022679"/>
    </source>
</evidence>
<dbReference type="SUPFAM" id="SSF53335">
    <property type="entry name" value="S-adenosyl-L-methionine-dependent methyltransferases"/>
    <property type="match status" value="1"/>
</dbReference>